<protein>
    <submittedName>
        <fullName evidence="2">Uncharacterized protein</fullName>
    </submittedName>
</protein>
<organism evidence="2 3">
    <name type="scientific">Paraoerskovia sediminicola</name>
    <dbReference type="NCBI Taxonomy" id="1138587"/>
    <lineage>
        <taxon>Bacteria</taxon>
        <taxon>Bacillati</taxon>
        <taxon>Actinomycetota</taxon>
        <taxon>Actinomycetes</taxon>
        <taxon>Micrococcales</taxon>
        <taxon>Cellulomonadaceae</taxon>
        <taxon>Paraoerskovia</taxon>
    </lineage>
</organism>
<evidence type="ECO:0000256" key="1">
    <source>
        <dbReference type="SAM" id="MobiDB-lite"/>
    </source>
</evidence>
<evidence type="ECO:0000313" key="3">
    <source>
        <dbReference type="Proteomes" id="UP001321475"/>
    </source>
</evidence>
<dbReference type="EMBL" id="AP027729">
    <property type="protein sequence ID" value="BDZ41238.1"/>
    <property type="molecule type" value="Genomic_DNA"/>
</dbReference>
<reference evidence="3" key="1">
    <citation type="journal article" date="2019" name="Int. J. Syst. Evol. Microbiol.">
        <title>The Global Catalogue of Microorganisms (GCM) 10K type strain sequencing project: providing services to taxonomists for standard genome sequencing and annotation.</title>
        <authorList>
            <consortium name="The Broad Institute Genomics Platform"/>
            <consortium name="The Broad Institute Genome Sequencing Center for Infectious Disease"/>
            <person name="Wu L."/>
            <person name="Ma J."/>
        </authorList>
    </citation>
    <scope>NUCLEOTIDE SEQUENCE [LARGE SCALE GENOMIC DNA]</scope>
    <source>
        <strain evidence="3">NBRC 108565</strain>
    </source>
</reference>
<name>A0ABM8FZP2_9CELL</name>
<sequence>MTAATLRTRSGRPRAPRPPGRPSASTASVQPAGSDGAREPGNNTLAGSGPYLPAQQNGPDPRSWVRAVPMS</sequence>
<evidence type="ECO:0000313" key="2">
    <source>
        <dbReference type="EMBL" id="BDZ41238.1"/>
    </source>
</evidence>
<dbReference type="Proteomes" id="UP001321475">
    <property type="component" value="Chromosome"/>
</dbReference>
<accession>A0ABM8FZP2</accession>
<proteinExistence type="predicted"/>
<gene>
    <name evidence="2" type="ORF">GCM10025865_05370</name>
</gene>
<keyword evidence="3" id="KW-1185">Reference proteome</keyword>
<feature type="region of interest" description="Disordered" evidence="1">
    <location>
        <begin position="1"/>
        <end position="71"/>
    </location>
</feature>